<reference evidence="2" key="1">
    <citation type="journal article" date="2020" name="mSystems">
        <title>Genome- and Community-Level Interaction Insights into Carbon Utilization and Element Cycling Functions of Hydrothermarchaeota in Hydrothermal Sediment.</title>
        <authorList>
            <person name="Zhou Z."/>
            <person name="Liu Y."/>
            <person name="Xu W."/>
            <person name="Pan J."/>
            <person name="Luo Z.H."/>
            <person name="Li M."/>
        </authorList>
    </citation>
    <scope>NUCLEOTIDE SEQUENCE [LARGE SCALE GENOMIC DNA]</scope>
    <source>
        <strain evidence="2">HyVt-493</strain>
    </source>
</reference>
<dbReference type="InterPro" id="IPR008881">
    <property type="entry name" value="Trigger_fac_ribosome-bd_bac"/>
</dbReference>
<dbReference type="NCBIfam" id="TIGR00115">
    <property type="entry name" value="tig"/>
    <property type="match status" value="1"/>
</dbReference>
<comment type="caution">
    <text evidence="2">The sequence shown here is derived from an EMBL/GenBank/DDBJ whole genome shotgun (WGS) entry which is preliminary data.</text>
</comment>
<dbReference type="PANTHER" id="PTHR30560">
    <property type="entry name" value="TRIGGER FACTOR CHAPERONE AND PEPTIDYL-PROLYL CIS/TRANS ISOMERASE"/>
    <property type="match status" value="1"/>
</dbReference>
<gene>
    <name evidence="2" type="ORF">ENJ51_08190</name>
</gene>
<dbReference type="Proteomes" id="UP000885750">
    <property type="component" value="Unassembled WGS sequence"/>
</dbReference>
<dbReference type="InterPro" id="IPR036611">
    <property type="entry name" value="Trigger_fac_ribosome-bd_sf"/>
</dbReference>
<name>A0A7V2T087_LEUMU</name>
<dbReference type="InterPro" id="IPR046357">
    <property type="entry name" value="PPIase_dom_sf"/>
</dbReference>
<keyword evidence="2" id="KW-0413">Isomerase</keyword>
<feature type="non-terminal residue" evidence="2">
    <location>
        <position position="186"/>
    </location>
</feature>
<dbReference type="GO" id="GO:0015031">
    <property type="term" value="P:protein transport"/>
    <property type="evidence" value="ECO:0007669"/>
    <property type="project" value="InterPro"/>
</dbReference>
<dbReference type="AlphaFoldDB" id="A0A7V2T087"/>
<dbReference type="GO" id="GO:0044183">
    <property type="term" value="F:protein folding chaperone"/>
    <property type="evidence" value="ECO:0007669"/>
    <property type="project" value="TreeGrafter"/>
</dbReference>
<dbReference type="Gene3D" id="1.10.3120.10">
    <property type="entry name" value="Trigger factor, C-terminal domain"/>
    <property type="match status" value="1"/>
</dbReference>
<proteinExistence type="predicted"/>
<dbReference type="GO" id="GO:0051083">
    <property type="term" value="P:'de novo' cotranslational protein folding"/>
    <property type="evidence" value="ECO:0007669"/>
    <property type="project" value="TreeGrafter"/>
</dbReference>
<dbReference type="GO" id="GO:0043335">
    <property type="term" value="P:protein unfolding"/>
    <property type="evidence" value="ECO:0007669"/>
    <property type="project" value="TreeGrafter"/>
</dbReference>
<feature type="domain" description="Trigger factor ribosome-binding bacterial" evidence="1">
    <location>
        <begin position="1"/>
        <end position="144"/>
    </location>
</feature>
<dbReference type="InterPro" id="IPR005215">
    <property type="entry name" value="Trig_fac"/>
</dbReference>
<evidence type="ECO:0000313" key="2">
    <source>
        <dbReference type="EMBL" id="HFC92775.1"/>
    </source>
</evidence>
<evidence type="ECO:0000259" key="1">
    <source>
        <dbReference type="Pfam" id="PF05697"/>
    </source>
</evidence>
<dbReference type="InterPro" id="IPR037041">
    <property type="entry name" value="Trigger_fac_C_sf"/>
</dbReference>
<dbReference type="Gene3D" id="3.30.70.1050">
    <property type="entry name" value="Trigger factor ribosome-binding domain"/>
    <property type="match status" value="1"/>
</dbReference>
<dbReference type="EC" id="5.2.1.8" evidence="2"/>
<dbReference type="PANTHER" id="PTHR30560:SF3">
    <property type="entry name" value="TRIGGER FACTOR-LIKE PROTEIN TIG, CHLOROPLASTIC"/>
    <property type="match status" value="1"/>
</dbReference>
<dbReference type="Gene3D" id="3.10.50.40">
    <property type="match status" value="1"/>
</dbReference>
<dbReference type="GO" id="GO:0003755">
    <property type="term" value="F:peptidyl-prolyl cis-trans isomerase activity"/>
    <property type="evidence" value="ECO:0007669"/>
    <property type="project" value="UniProtKB-EC"/>
</dbReference>
<protein>
    <submittedName>
        <fullName evidence="2">Trigger factor</fullName>
        <ecNumber evidence="2">5.2.1.8</ecNumber>
    </submittedName>
</protein>
<dbReference type="EMBL" id="DRMS01000303">
    <property type="protein sequence ID" value="HFC92775.1"/>
    <property type="molecule type" value="Genomic_DNA"/>
</dbReference>
<dbReference type="GO" id="GO:0043022">
    <property type="term" value="F:ribosome binding"/>
    <property type="evidence" value="ECO:0007669"/>
    <property type="project" value="TreeGrafter"/>
</dbReference>
<sequence>MQVSVESTGNIGRKMKISVPFEKIDGEVEKRLKDMRGKARLDGFRPGKAPLSVVSQQYGDSIYQEVVSETIDSSLNEAAQAENLRIAGYPTIKNIVMKPSQDLQYTAIFDVYPVFEIANIEALEITKASVEITDVDINKMIETLQEQQKEWQDVERAAEKDDVVVLDFDGFIEGKPFKGGSAKKFT</sequence>
<dbReference type="SUPFAM" id="SSF54534">
    <property type="entry name" value="FKBP-like"/>
    <property type="match status" value="1"/>
</dbReference>
<accession>A0A7V2T087</accession>
<dbReference type="SUPFAM" id="SSF102735">
    <property type="entry name" value="Trigger factor ribosome-binding domain"/>
    <property type="match status" value="1"/>
</dbReference>
<organism evidence="2">
    <name type="scientific">Leucothrix mucor</name>
    <dbReference type="NCBI Taxonomy" id="45248"/>
    <lineage>
        <taxon>Bacteria</taxon>
        <taxon>Pseudomonadati</taxon>
        <taxon>Pseudomonadota</taxon>
        <taxon>Gammaproteobacteria</taxon>
        <taxon>Thiotrichales</taxon>
        <taxon>Thiotrichaceae</taxon>
        <taxon>Leucothrix</taxon>
    </lineage>
</organism>
<dbReference type="Pfam" id="PF05697">
    <property type="entry name" value="Trigger_N"/>
    <property type="match status" value="1"/>
</dbReference>